<evidence type="ECO:0000256" key="2">
    <source>
        <dbReference type="ARBA" id="ARBA00005582"/>
    </source>
</evidence>
<evidence type="ECO:0000256" key="4">
    <source>
        <dbReference type="ARBA" id="ARBA00022842"/>
    </source>
</evidence>
<dbReference type="Gene3D" id="3.90.79.10">
    <property type="entry name" value="Nucleoside Triphosphate Pyrophosphohydrolase"/>
    <property type="match status" value="1"/>
</dbReference>
<dbReference type="PANTHER" id="PTHR47707">
    <property type="entry name" value="8-OXO-DGTP DIPHOSPHATASE"/>
    <property type="match status" value="1"/>
</dbReference>
<dbReference type="InterPro" id="IPR000086">
    <property type="entry name" value="NUDIX_hydrolase_dom"/>
</dbReference>
<name>A0ABN1CCZ8_SACER</name>
<evidence type="ECO:0000256" key="3">
    <source>
        <dbReference type="ARBA" id="ARBA00022801"/>
    </source>
</evidence>
<dbReference type="InterPro" id="IPR020476">
    <property type="entry name" value="Nudix_hydrolase"/>
</dbReference>
<dbReference type="Pfam" id="PF00293">
    <property type="entry name" value="NUDIX"/>
    <property type="match status" value="1"/>
</dbReference>
<dbReference type="EMBL" id="BAAAGS010000006">
    <property type="protein sequence ID" value="GAA0516579.1"/>
    <property type="molecule type" value="Genomic_DNA"/>
</dbReference>
<sequence>MDLPDLPDVHELARQDTEDGVQQQIVGAIVDHGGEILLLRRLPADFRGGAWEFPSGKVEPGEDLMTALHREVAEETALTIARVTGYLGSFDYTSRAGRHNRQHTWSVTVDGADDVRLTEHDAYTWVRADQEHPVSDDLKKLISAHFG</sequence>
<dbReference type="SUPFAM" id="SSF55811">
    <property type="entry name" value="Nudix"/>
    <property type="match status" value="1"/>
</dbReference>
<comment type="caution">
    <text evidence="6">The sequence shown here is derived from an EMBL/GenBank/DDBJ whole genome shotgun (WGS) entry which is preliminary data.</text>
</comment>
<evidence type="ECO:0000313" key="7">
    <source>
        <dbReference type="Proteomes" id="UP001500729"/>
    </source>
</evidence>
<reference evidence="6 7" key="1">
    <citation type="journal article" date="2019" name="Int. J. Syst. Evol. Microbiol.">
        <title>The Global Catalogue of Microorganisms (GCM) 10K type strain sequencing project: providing services to taxonomists for standard genome sequencing and annotation.</title>
        <authorList>
            <consortium name="The Broad Institute Genomics Platform"/>
            <consortium name="The Broad Institute Genome Sequencing Center for Infectious Disease"/>
            <person name="Wu L."/>
            <person name="Ma J."/>
        </authorList>
    </citation>
    <scope>NUCLEOTIDE SEQUENCE [LARGE SCALE GENOMIC DNA]</scope>
    <source>
        <strain evidence="6 7">JCM 10303</strain>
    </source>
</reference>
<comment type="similarity">
    <text evidence="2">Belongs to the Nudix hydrolase family.</text>
</comment>
<dbReference type="PANTHER" id="PTHR47707:SF2">
    <property type="entry name" value="CTP PYROPHOSPHOHYDROLASE"/>
    <property type="match status" value="1"/>
</dbReference>
<organism evidence="6 7">
    <name type="scientific">Saccharopolyspora erythraea</name>
    <name type="common">Streptomyces erythraeus</name>
    <dbReference type="NCBI Taxonomy" id="1836"/>
    <lineage>
        <taxon>Bacteria</taxon>
        <taxon>Bacillati</taxon>
        <taxon>Actinomycetota</taxon>
        <taxon>Actinomycetes</taxon>
        <taxon>Pseudonocardiales</taxon>
        <taxon>Pseudonocardiaceae</taxon>
        <taxon>Saccharopolyspora</taxon>
    </lineage>
</organism>
<keyword evidence="7" id="KW-1185">Reference proteome</keyword>
<dbReference type="RefSeq" id="WP_009948313.1">
    <property type="nucleotide sequence ID" value="NZ_BAAAGS010000006.1"/>
</dbReference>
<accession>A0ABN1CCZ8</accession>
<keyword evidence="3" id="KW-0378">Hydrolase</keyword>
<evidence type="ECO:0000256" key="1">
    <source>
        <dbReference type="ARBA" id="ARBA00001946"/>
    </source>
</evidence>
<evidence type="ECO:0000313" key="6">
    <source>
        <dbReference type="EMBL" id="GAA0516579.1"/>
    </source>
</evidence>
<evidence type="ECO:0000259" key="5">
    <source>
        <dbReference type="PROSITE" id="PS51462"/>
    </source>
</evidence>
<protein>
    <recommendedName>
        <fullName evidence="5">Nudix hydrolase domain-containing protein</fullName>
    </recommendedName>
</protein>
<dbReference type="PROSITE" id="PS51462">
    <property type="entry name" value="NUDIX"/>
    <property type="match status" value="1"/>
</dbReference>
<dbReference type="InterPro" id="IPR015797">
    <property type="entry name" value="NUDIX_hydrolase-like_dom_sf"/>
</dbReference>
<dbReference type="PRINTS" id="PR00502">
    <property type="entry name" value="NUDIXFAMILY"/>
</dbReference>
<keyword evidence="4" id="KW-0460">Magnesium</keyword>
<gene>
    <name evidence="6" type="ORF">GCM10009533_14600</name>
</gene>
<dbReference type="InterPro" id="IPR047127">
    <property type="entry name" value="MutT-like"/>
</dbReference>
<feature type="domain" description="Nudix hydrolase" evidence="5">
    <location>
        <begin position="21"/>
        <end position="147"/>
    </location>
</feature>
<dbReference type="Proteomes" id="UP001500729">
    <property type="component" value="Unassembled WGS sequence"/>
</dbReference>
<comment type="cofactor">
    <cofactor evidence="1">
        <name>Mg(2+)</name>
        <dbReference type="ChEBI" id="CHEBI:18420"/>
    </cofactor>
</comment>
<proteinExistence type="inferred from homology"/>